<dbReference type="EMBL" id="DTKL01000008">
    <property type="protein sequence ID" value="HGY93193.1"/>
    <property type="molecule type" value="Genomic_DNA"/>
</dbReference>
<comment type="caution">
    <text evidence="4">The sequence shown here is derived from an EMBL/GenBank/DDBJ whole genome shotgun (WGS) entry which is preliminary data.</text>
</comment>
<feature type="signal peptide" evidence="2">
    <location>
        <begin position="1"/>
        <end position="32"/>
    </location>
</feature>
<sequence>MSNGGRMMSGWQRCAQVLAVSALLMTATLACAAKGQFERTLTVHGPVELHVASASGDIHVRPGDDGEVHVVGHVYADNGWGFASAADRLREVLDHPPVEQMGNVIEVGHSLHLNNISVDYYITVPKGTEVEANSASGDIYVEGVEGALRAESASGDLHASGVNGTAFLHDTSGDIDASIDESPNVEAQDISGDVTLHNVRGMLHAGTVSGDLTVSGAPQDGWRLHSVSGDVELNTGGAEPFVVHASSVSGDIQNSHGGGNGPTVRVDTVSGDITVH</sequence>
<evidence type="ECO:0000313" key="4">
    <source>
        <dbReference type="EMBL" id="HGY93193.1"/>
    </source>
</evidence>
<dbReference type="AlphaFoldDB" id="A0A7V5CRX7"/>
<name>A0A7V5CRX7_9BACT</name>
<evidence type="ECO:0000256" key="2">
    <source>
        <dbReference type="SAM" id="SignalP"/>
    </source>
</evidence>
<proteinExistence type="predicted"/>
<dbReference type="Pfam" id="PF13349">
    <property type="entry name" value="DUF4097"/>
    <property type="match status" value="1"/>
</dbReference>
<dbReference type="PROSITE" id="PS51257">
    <property type="entry name" value="PROKAR_LIPOPROTEIN"/>
    <property type="match status" value="1"/>
</dbReference>
<accession>A0A7V5CRX7</accession>
<evidence type="ECO:0000259" key="3">
    <source>
        <dbReference type="Pfam" id="PF13349"/>
    </source>
</evidence>
<feature type="domain" description="DUF4097" evidence="3">
    <location>
        <begin position="108"/>
        <end position="275"/>
    </location>
</feature>
<reference evidence="4" key="1">
    <citation type="journal article" date="2020" name="mSystems">
        <title>Genome- and Community-Level Interaction Insights into Carbon Utilization and Element Cycling Functions of Hydrothermarchaeota in Hydrothermal Sediment.</title>
        <authorList>
            <person name="Zhou Z."/>
            <person name="Liu Y."/>
            <person name="Xu W."/>
            <person name="Pan J."/>
            <person name="Luo Z.H."/>
            <person name="Li M."/>
        </authorList>
    </citation>
    <scope>NUCLEOTIDE SEQUENCE [LARGE SCALE GENOMIC DNA]</scope>
    <source>
        <strain evidence="4">SpSt-855</strain>
    </source>
</reference>
<keyword evidence="2" id="KW-0732">Signal</keyword>
<feature type="chain" id="PRO_5031098933" description="DUF4097 domain-containing protein" evidence="2">
    <location>
        <begin position="33"/>
        <end position="276"/>
    </location>
</feature>
<protein>
    <recommendedName>
        <fullName evidence="3">DUF4097 domain-containing protein</fullName>
    </recommendedName>
</protein>
<dbReference type="InterPro" id="IPR025164">
    <property type="entry name" value="Toastrack_DUF4097"/>
</dbReference>
<dbReference type="Gene3D" id="2.160.20.120">
    <property type="match status" value="1"/>
</dbReference>
<evidence type="ECO:0000256" key="1">
    <source>
        <dbReference type="SAM" id="MobiDB-lite"/>
    </source>
</evidence>
<gene>
    <name evidence="4" type="ORF">ENW50_00670</name>
</gene>
<organism evidence="4">
    <name type="scientific">Acidobacterium capsulatum</name>
    <dbReference type="NCBI Taxonomy" id="33075"/>
    <lineage>
        <taxon>Bacteria</taxon>
        <taxon>Pseudomonadati</taxon>
        <taxon>Acidobacteriota</taxon>
        <taxon>Terriglobia</taxon>
        <taxon>Terriglobales</taxon>
        <taxon>Acidobacteriaceae</taxon>
        <taxon>Acidobacterium</taxon>
    </lineage>
</organism>
<feature type="region of interest" description="Disordered" evidence="1">
    <location>
        <begin position="252"/>
        <end position="276"/>
    </location>
</feature>